<evidence type="ECO:0000313" key="2">
    <source>
        <dbReference type="EMBL" id="OGN05307.1"/>
    </source>
</evidence>
<protein>
    <recommendedName>
        <fullName evidence="1">Peptidase C39-like domain-containing protein</fullName>
    </recommendedName>
</protein>
<dbReference type="EMBL" id="MGJI01000010">
    <property type="protein sequence ID" value="OGN05307.1"/>
    <property type="molecule type" value="Genomic_DNA"/>
</dbReference>
<dbReference type="AlphaFoldDB" id="A0A1F8EWS0"/>
<dbReference type="InterPro" id="IPR039564">
    <property type="entry name" value="Peptidase_C39-like"/>
</dbReference>
<gene>
    <name evidence="2" type="ORF">A2831_01695</name>
</gene>
<feature type="domain" description="Peptidase C39-like" evidence="1">
    <location>
        <begin position="74"/>
        <end position="215"/>
    </location>
</feature>
<dbReference type="STRING" id="1802668.A2831_01695"/>
<evidence type="ECO:0000313" key="3">
    <source>
        <dbReference type="Proteomes" id="UP000177507"/>
    </source>
</evidence>
<reference evidence="2 3" key="1">
    <citation type="journal article" date="2016" name="Nat. Commun.">
        <title>Thousands of microbial genomes shed light on interconnected biogeochemical processes in an aquifer system.</title>
        <authorList>
            <person name="Anantharaman K."/>
            <person name="Brown C.T."/>
            <person name="Hug L.A."/>
            <person name="Sharon I."/>
            <person name="Castelle C.J."/>
            <person name="Probst A.J."/>
            <person name="Thomas B.C."/>
            <person name="Singh A."/>
            <person name="Wilkins M.J."/>
            <person name="Karaoz U."/>
            <person name="Brodie E.L."/>
            <person name="Williams K.H."/>
            <person name="Hubbard S.S."/>
            <person name="Banfield J.F."/>
        </authorList>
    </citation>
    <scope>NUCLEOTIDE SEQUENCE [LARGE SCALE GENOMIC DNA]</scope>
</reference>
<name>A0A1F8EWS0_9BACT</name>
<proteinExistence type="predicted"/>
<accession>A0A1F8EWS0</accession>
<evidence type="ECO:0000259" key="1">
    <source>
        <dbReference type="Pfam" id="PF13529"/>
    </source>
</evidence>
<organism evidence="2 3">
    <name type="scientific">Candidatus Yanofskybacteria bacterium RIFCSPHIGHO2_01_FULL_44_17</name>
    <dbReference type="NCBI Taxonomy" id="1802668"/>
    <lineage>
        <taxon>Bacteria</taxon>
        <taxon>Candidatus Yanofskyibacteriota</taxon>
    </lineage>
</organism>
<dbReference type="Gene3D" id="3.90.70.10">
    <property type="entry name" value="Cysteine proteinases"/>
    <property type="match status" value="1"/>
</dbReference>
<sequence>MNKFIFFSIFFIIIFGATVFFRGDIRDLALELDKIGLPQETRIPLQSVAPLKSTAMTPTSSPIPTVKPDSINLAVPFSPQAPLGDWSLPYQEACEETSAILVDRFYKNESITPEEAKQEILSLVDWEKGKFGYYMHTTTAETAKIMREYFGYKRVDVLEDVTVEDIKSHLFAGRPVIVPVAGRLLGNPYYTQPGPIYHVFVIKGVTKDGDFITNDVGTRRGQNYVYDDEVLFDAIHDAPTGGDGWTVTSIEEYVLTGKKTIIVVYPN</sequence>
<dbReference type="Proteomes" id="UP000177507">
    <property type="component" value="Unassembled WGS sequence"/>
</dbReference>
<dbReference type="Pfam" id="PF13529">
    <property type="entry name" value="Peptidase_C39_2"/>
    <property type="match status" value="1"/>
</dbReference>
<comment type="caution">
    <text evidence="2">The sequence shown here is derived from an EMBL/GenBank/DDBJ whole genome shotgun (WGS) entry which is preliminary data.</text>
</comment>